<accession>A0A2N7L3S1</accession>
<proteinExistence type="predicted"/>
<evidence type="ECO:0000313" key="2">
    <source>
        <dbReference type="Proteomes" id="UP000235387"/>
    </source>
</evidence>
<evidence type="ECO:0000313" key="1">
    <source>
        <dbReference type="EMBL" id="PMN87498.1"/>
    </source>
</evidence>
<sequence>MQTIESNNEYYNETFNKLELNDETFMQCEFEECEFIDCHFSSAEFRSSKFINCTFTRCNLSLLNIPFSKFNEVVFNACKMVGIDWTRAEWPTYRVDAELTFTQCILTDASFFGLTLHALTLSECKLHDVDFRDGDFTESTLTYCDFDRAQFMRTNLQNVDFTESTNVFLNVLENRVTGAKFSRYEALNLLESLGVELVD</sequence>
<name>A0A2N7L3S1_9GAMM</name>
<protein>
    <recommendedName>
        <fullName evidence="3">Pentapeptide repeat-containing protein</fullName>
    </recommendedName>
</protein>
<dbReference type="Proteomes" id="UP000235387">
    <property type="component" value="Unassembled WGS sequence"/>
</dbReference>
<reference evidence="2" key="1">
    <citation type="submission" date="2016-07" db="EMBL/GenBank/DDBJ databases">
        <title>Nontailed viruses are major unrecognized killers of bacteria in the ocean.</title>
        <authorList>
            <person name="Kauffman K."/>
            <person name="Hussain F."/>
            <person name="Yang J."/>
            <person name="Arevalo P."/>
            <person name="Brown J."/>
            <person name="Cutler M."/>
            <person name="Kelly L."/>
            <person name="Polz M.F."/>
        </authorList>
    </citation>
    <scope>NUCLEOTIDE SEQUENCE [LARGE SCALE GENOMIC DNA]</scope>
    <source>
        <strain evidence="2">10N.261.45.A10</strain>
    </source>
</reference>
<dbReference type="PANTHER" id="PTHR42999:SF1">
    <property type="entry name" value="PENTAPEPTIDE REPEAT-CONTAINING PROTEIN"/>
    <property type="match status" value="1"/>
</dbReference>
<dbReference type="InterPro" id="IPR052949">
    <property type="entry name" value="PA_immunity-related"/>
</dbReference>
<dbReference type="EMBL" id="MDAL01000071">
    <property type="protein sequence ID" value="PMN87498.1"/>
    <property type="molecule type" value="Genomic_DNA"/>
</dbReference>
<organism evidence="1 2">
    <name type="scientific">Enterovibrio norvegicus</name>
    <dbReference type="NCBI Taxonomy" id="188144"/>
    <lineage>
        <taxon>Bacteria</taxon>
        <taxon>Pseudomonadati</taxon>
        <taxon>Pseudomonadota</taxon>
        <taxon>Gammaproteobacteria</taxon>
        <taxon>Vibrionales</taxon>
        <taxon>Vibrionaceae</taxon>
        <taxon>Enterovibrio</taxon>
    </lineage>
</organism>
<dbReference type="PANTHER" id="PTHR42999">
    <property type="entry name" value="ANTIBIOTIC RESISTANCE PROTEIN MCBG"/>
    <property type="match status" value="1"/>
</dbReference>
<dbReference type="RefSeq" id="WP_102316043.1">
    <property type="nucleotide sequence ID" value="NZ_JBFRLP010000028.1"/>
</dbReference>
<dbReference type="InterPro" id="IPR001646">
    <property type="entry name" value="5peptide_repeat"/>
</dbReference>
<dbReference type="AlphaFoldDB" id="A0A2N7L3S1"/>
<dbReference type="SUPFAM" id="SSF141571">
    <property type="entry name" value="Pentapeptide repeat-like"/>
    <property type="match status" value="1"/>
</dbReference>
<dbReference type="Pfam" id="PF13599">
    <property type="entry name" value="Pentapeptide_4"/>
    <property type="match status" value="2"/>
</dbReference>
<comment type="caution">
    <text evidence="1">The sequence shown here is derived from an EMBL/GenBank/DDBJ whole genome shotgun (WGS) entry which is preliminary data.</text>
</comment>
<dbReference type="Gene3D" id="2.160.20.80">
    <property type="entry name" value="E3 ubiquitin-protein ligase SopA"/>
    <property type="match status" value="1"/>
</dbReference>
<evidence type="ECO:0008006" key="3">
    <source>
        <dbReference type="Google" id="ProtNLM"/>
    </source>
</evidence>
<gene>
    <name evidence="1" type="ORF">BCT23_09080</name>
</gene>